<protein>
    <submittedName>
        <fullName evidence="2">Uncharacterized protein</fullName>
    </submittedName>
</protein>
<gene>
    <name evidence="1" type="ORF">AL536_12505</name>
    <name evidence="2" type="ORF">NCTC11327_01240</name>
</gene>
<reference evidence="3" key="1">
    <citation type="submission" date="2015-12" db="EMBL/GenBank/DDBJ databases">
        <title>FDA dAtabase for Regulatory Grade micrObial Sequences (FDA-ARGOS): Supporting development and validation of Infectious Disease Dx tests.</title>
        <authorList>
            <person name="Hoffmann M."/>
            <person name="Allard M."/>
            <person name="Evans P."/>
            <person name="Brown E."/>
            <person name="Tallon L.J."/>
            <person name="Sadzewicz L."/>
            <person name="Sengamalay N."/>
            <person name="Ott S."/>
            <person name="Godinez A."/>
            <person name="Nagaraj S."/>
            <person name="Vyas G."/>
            <person name="Aluvathingal J."/>
            <person name="Nadendla S."/>
            <person name="Geyer C."/>
            <person name="Sichtig H."/>
        </authorList>
    </citation>
    <scope>NUCLEOTIDE SEQUENCE [LARGE SCALE GENOMIC DNA]</scope>
    <source>
        <strain evidence="3">ATCC 33809</strain>
    </source>
</reference>
<organism evidence="2 4">
    <name type="scientific">Vibrio fluvialis</name>
    <dbReference type="NCBI Taxonomy" id="676"/>
    <lineage>
        <taxon>Bacteria</taxon>
        <taxon>Pseudomonadati</taxon>
        <taxon>Pseudomonadota</taxon>
        <taxon>Gammaproteobacteria</taxon>
        <taxon>Vibrionales</taxon>
        <taxon>Vibrionaceae</taxon>
        <taxon>Vibrio</taxon>
    </lineage>
</organism>
<accession>A0AAX2LQR2</accession>
<dbReference type="EMBL" id="CP014035">
    <property type="protein sequence ID" value="AMF94300.1"/>
    <property type="molecule type" value="Genomic_DNA"/>
</dbReference>
<dbReference type="EMBL" id="UHIP01000001">
    <property type="protein sequence ID" value="SUP23339.1"/>
    <property type="molecule type" value="Genomic_DNA"/>
</dbReference>
<evidence type="ECO:0000313" key="2">
    <source>
        <dbReference type="EMBL" id="SUP23339.1"/>
    </source>
</evidence>
<dbReference type="RefSeq" id="WP_020330330.1">
    <property type="nucleotide sequence ID" value="NZ_AP028128.1"/>
</dbReference>
<reference evidence="1" key="2">
    <citation type="submission" date="2018-01" db="EMBL/GenBank/DDBJ databases">
        <title>FDA dAtabase for Regulatory Grade micrObial Sequences (FDA-ARGOS): Supporting development and validation of Infectious Disease Dx tests.</title>
        <authorList>
            <person name="Hoffmann M."/>
            <person name="Allard M."/>
            <person name="Evans P."/>
            <person name="Brown E."/>
            <person name="Tallon L."/>
            <person name="Sadzewicz L."/>
            <person name="Sengamalay N."/>
            <person name="Ott S."/>
            <person name="Godinez A."/>
            <person name="Nagaraj S."/>
            <person name="Vyas G."/>
            <person name="Aluvathingal J."/>
            <person name="Nadendla S."/>
            <person name="Geyer C."/>
            <person name="Sichtig H."/>
        </authorList>
    </citation>
    <scope>NUCLEOTIDE SEQUENCE</scope>
    <source>
        <strain evidence="1">ATCC 33809</strain>
    </source>
</reference>
<evidence type="ECO:0000313" key="4">
    <source>
        <dbReference type="Proteomes" id="UP000254626"/>
    </source>
</evidence>
<dbReference type="Proteomes" id="UP000254626">
    <property type="component" value="Unassembled WGS sequence"/>
</dbReference>
<sequence length="110" mass="12889">MADIIDDSLNEIRRELKERLTTLLAKSELAQKACLPRLTTLLTYYLVYEEGELSYEHFLSQLSKPENQWRCFLIFGSSLPQNELDEIVRTSHQYQNELDDILLSMGIHLQ</sequence>
<dbReference type="GeneID" id="29386135"/>
<keyword evidence="3" id="KW-1185">Reference proteome</keyword>
<evidence type="ECO:0000313" key="3">
    <source>
        <dbReference type="Proteomes" id="UP000057088"/>
    </source>
</evidence>
<dbReference type="AlphaFoldDB" id="A0AAX2LQR2"/>
<proteinExistence type="predicted"/>
<name>A0AAX2LQR2_VIBFL</name>
<reference evidence="2 4" key="3">
    <citation type="submission" date="2018-06" db="EMBL/GenBank/DDBJ databases">
        <authorList>
            <consortium name="Pathogen Informatics"/>
            <person name="Doyle S."/>
        </authorList>
    </citation>
    <scope>NUCLEOTIDE SEQUENCE [LARGE SCALE GENOMIC DNA]</scope>
    <source>
        <strain evidence="2 4">NCTC11327</strain>
    </source>
</reference>
<evidence type="ECO:0000313" key="1">
    <source>
        <dbReference type="EMBL" id="AMF94300.1"/>
    </source>
</evidence>
<dbReference type="Proteomes" id="UP000057088">
    <property type="component" value="Chromosome 2"/>
</dbReference>
<dbReference type="KEGG" id="vfl:AL536_12505"/>